<dbReference type="EMBL" id="DTBP01000034">
    <property type="protein sequence ID" value="HGQ74303.1"/>
    <property type="molecule type" value="Genomic_DNA"/>
</dbReference>
<gene>
    <name evidence="3" type="ORF">ENU20_04430</name>
</gene>
<proteinExistence type="predicted"/>
<reference evidence="3" key="1">
    <citation type="journal article" date="2020" name="mSystems">
        <title>Genome- and Community-Level Interaction Insights into Carbon Utilization and Element Cycling Functions of Hydrothermarchaeota in Hydrothermal Sediment.</title>
        <authorList>
            <person name="Zhou Z."/>
            <person name="Liu Y."/>
            <person name="Xu W."/>
            <person name="Pan J."/>
            <person name="Luo Z.H."/>
            <person name="Li M."/>
        </authorList>
    </citation>
    <scope>NUCLEOTIDE SEQUENCE [LARGE SCALE GENOMIC DNA]</scope>
    <source>
        <strain evidence="3">SpSt-648</strain>
    </source>
</reference>
<feature type="coiled-coil region" evidence="1">
    <location>
        <begin position="488"/>
        <end position="543"/>
    </location>
</feature>
<feature type="transmembrane region" description="Helical" evidence="2">
    <location>
        <begin position="549"/>
        <end position="568"/>
    </location>
</feature>
<keyword evidence="2" id="KW-1133">Transmembrane helix</keyword>
<evidence type="ECO:0000256" key="1">
    <source>
        <dbReference type="SAM" id="Coils"/>
    </source>
</evidence>
<keyword evidence="1" id="KW-0175">Coiled coil</keyword>
<evidence type="ECO:0000313" key="3">
    <source>
        <dbReference type="EMBL" id="HGQ74303.1"/>
    </source>
</evidence>
<accession>A0A7C4JMV8</accession>
<name>A0A7C4JMV8_STAMA</name>
<keyword evidence="2" id="KW-0812">Transmembrane</keyword>
<dbReference type="Gene3D" id="1.10.287.1490">
    <property type="match status" value="1"/>
</dbReference>
<dbReference type="AlphaFoldDB" id="A0A7C4JMV8"/>
<keyword evidence="2" id="KW-0472">Membrane</keyword>
<evidence type="ECO:0000256" key="2">
    <source>
        <dbReference type="SAM" id="Phobius"/>
    </source>
</evidence>
<organism evidence="3">
    <name type="scientific">Staphylothermus marinus</name>
    <dbReference type="NCBI Taxonomy" id="2280"/>
    <lineage>
        <taxon>Archaea</taxon>
        <taxon>Thermoproteota</taxon>
        <taxon>Thermoprotei</taxon>
        <taxon>Desulfurococcales</taxon>
        <taxon>Desulfurococcaceae</taxon>
        <taxon>Staphylothermus</taxon>
    </lineage>
</organism>
<protein>
    <submittedName>
        <fullName evidence="3">Uncharacterized protein</fullName>
    </submittedName>
</protein>
<sequence>MRNGLVLIVLIALTISSISIVQQSYGEITIKNRVLIIIAPGLEADELINRSAILTNITGFNFTSIMLNSTKILVSPSPPYDQMYYQYILLTGESKGFEQLYLNDTVIDKKWLAIDHNKVVELWEPNSTVFVNFKLIDPSKYGLATNPYYNLTGFYIPPTILTIEINSSTLWSLLNITINLTFRDQTYRISFNGSVLDKPIRDLRFVNNVTESFLINITRRVVSNGYVVEPGLYRLKVRLVAANESHAVIFIPGFRCSEYWISAQLGIYDKPVYVVSREVFDTGEQLGNDTLYWLLDEISGFYKDLFIVAARRPNVGLIIYNYDLLTEPSISSYAERREKAVLTLGELIVQAVRRDYNVILYVPYVLKHINESVTISQGLEIIVPGFLRVKNDYSKEMLLNLLLNGTFKDLRFISFDNEVFAIVSYGNKAINNTLVQQGYLLIYPSLKTVSERVLSTDNIIGYLLAFSRSYGFGLSDALENINYLSYELARAKSKIAELNQTVENLNSTINSLKRELGDTQAKAQLLENQISDLNSTIDSYVRREKEMKMFLSVGIASIVVLNILLYVIGTRMFRKEK</sequence>
<comment type="caution">
    <text evidence="3">The sequence shown here is derived from an EMBL/GenBank/DDBJ whole genome shotgun (WGS) entry which is preliminary data.</text>
</comment>